<dbReference type="KEGG" id="gey:QMQ05_16010"/>
<sequence length="336" mass="37300">MNPILPAASFQLMVSKLLSNVRLKDHDAVITLGRTMLTQMSPNTDPSTIWLVQEAICSAAHETDNYELMNTIAEELLHTANLMDRPDLHIMALCKSSTAKRCLGDGDAALDIAEAARAQAANFPDSFPLRVQVLQVLLAALVETGQLHEAWKLHNLLDSSLHLIADLHEQGKAYWTLGNLAFLVSEPILGMRYHDRAATLLSPTKDMLLWARFNRASTELRLQAGLFEPSTSDCLSRAEIAFGLVQPGDLDQVGLCMTKSRFIALGGDPIRGLKMLEEFCADYSGAPEHLIPLYQWWSELLALTDQSELADEKQKFIEKIVQEKNDESRENVTGGF</sequence>
<accession>A0AAU6WDN7</accession>
<dbReference type="Proteomes" id="UP001486888">
    <property type="component" value="Chromosome"/>
</dbReference>
<gene>
    <name evidence="1" type="ORF">QMQ05_16010</name>
</gene>
<organism evidence="1 2">
    <name type="scientific">Glutamicibacter ectropisis</name>
    <dbReference type="NCBI Taxonomy" id="3046593"/>
    <lineage>
        <taxon>Bacteria</taxon>
        <taxon>Bacillati</taxon>
        <taxon>Actinomycetota</taxon>
        <taxon>Actinomycetes</taxon>
        <taxon>Micrococcales</taxon>
        <taxon>Micrococcaceae</taxon>
        <taxon>Glutamicibacter</taxon>
    </lineage>
</organism>
<proteinExistence type="predicted"/>
<dbReference type="AlphaFoldDB" id="A0AAU6WDN7"/>
<keyword evidence="2" id="KW-1185">Reference proteome</keyword>
<dbReference type="EMBL" id="CP125942">
    <property type="protein sequence ID" value="XAO45816.1"/>
    <property type="molecule type" value="Genomic_DNA"/>
</dbReference>
<reference evidence="1 2" key="1">
    <citation type="submission" date="2023-05" db="EMBL/GenBank/DDBJ databases">
        <title>Glutamicibacter sp. B1, complete genome.</title>
        <authorList>
            <person name="Long Y.H."/>
            <person name="Fang T."/>
            <person name="Li X.Y."/>
        </authorList>
    </citation>
    <scope>NUCLEOTIDE SEQUENCE [LARGE SCALE GENOMIC DNA]</scope>
    <source>
        <strain evidence="1 2">B1</strain>
    </source>
</reference>
<dbReference type="RefSeq" id="WP_345471658.1">
    <property type="nucleotide sequence ID" value="NZ_CP125942.1"/>
</dbReference>
<evidence type="ECO:0000313" key="1">
    <source>
        <dbReference type="EMBL" id="XAO45816.1"/>
    </source>
</evidence>
<evidence type="ECO:0000313" key="2">
    <source>
        <dbReference type="Proteomes" id="UP001486888"/>
    </source>
</evidence>
<evidence type="ECO:0008006" key="3">
    <source>
        <dbReference type="Google" id="ProtNLM"/>
    </source>
</evidence>
<protein>
    <recommendedName>
        <fullName evidence="3">Response regulator receiver protein</fullName>
    </recommendedName>
</protein>
<name>A0AAU6WDN7_9MICC</name>